<protein>
    <submittedName>
        <fullName evidence="2">Uncharacterized protein</fullName>
    </submittedName>
</protein>
<organism evidence="2 3">
    <name type="scientific">Euplotes crassus</name>
    <dbReference type="NCBI Taxonomy" id="5936"/>
    <lineage>
        <taxon>Eukaryota</taxon>
        <taxon>Sar</taxon>
        <taxon>Alveolata</taxon>
        <taxon>Ciliophora</taxon>
        <taxon>Intramacronucleata</taxon>
        <taxon>Spirotrichea</taxon>
        <taxon>Hypotrichia</taxon>
        <taxon>Euplotida</taxon>
        <taxon>Euplotidae</taxon>
        <taxon>Moneuplotes</taxon>
    </lineage>
</organism>
<keyword evidence="3" id="KW-1185">Reference proteome</keyword>
<feature type="region of interest" description="Disordered" evidence="1">
    <location>
        <begin position="1"/>
        <end position="204"/>
    </location>
</feature>
<feature type="compositionally biased region" description="Basic and acidic residues" evidence="1">
    <location>
        <begin position="1"/>
        <end position="90"/>
    </location>
</feature>
<gene>
    <name evidence="2" type="ORF">ECRASSUSDP1_LOCUS9700</name>
</gene>
<reference evidence="2" key="1">
    <citation type="submission" date="2023-07" db="EMBL/GenBank/DDBJ databases">
        <authorList>
            <consortium name="AG Swart"/>
            <person name="Singh M."/>
            <person name="Singh A."/>
            <person name="Seah K."/>
            <person name="Emmerich C."/>
        </authorList>
    </citation>
    <scope>NUCLEOTIDE SEQUENCE</scope>
    <source>
        <strain evidence="2">DP1</strain>
    </source>
</reference>
<sequence>MEGNHPAESRKVSEGDIDWGSEKRTSEMSKKDIGENREDEKKEFEENKVNIMIDNKKEAEVEKGGPEEGFKSRNLKQSESEKNQEGKDGTDDKDEEKEPDSDHDSLPQRPKVRVEDEGEREVVPSTSENLKPILRRKEEQMILNKEPQISQIKEESHREEPQPAQDSLAKEPAEAPQDAQKFSGQKRPKTRGESTSHKKNFIIKKKQRRLQSGFRKNKKWNERFYLADGTFQPNDGVNNLFTNTRSFRHFKKQKRSQYFTKLSTIEKNAGAVSHRKLHNFTNLKHKRHNSMEKITRERRWNERFYITNSKNNQKVFNDYKEFFDKPIDYDVRGYNFTIRPAPMMVYEDESGKADIIRPRFDDVKKKQLKKRISKERATTSRGKKRDFSKTTQFNKHPKPADYGLSNNVVFSGFLRTQKIDHKKTMQKINKKEKKWDERFAVPVSTYNEAVYKKFRVPFEEL</sequence>
<evidence type="ECO:0000256" key="1">
    <source>
        <dbReference type="SAM" id="MobiDB-lite"/>
    </source>
</evidence>
<proteinExistence type="predicted"/>
<comment type="caution">
    <text evidence="2">The sequence shown here is derived from an EMBL/GenBank/DDBJ whole genome shotgun (WGS) entry which is preliminary data.</text>
</comment>
<feature type="compositionally biased region" description="Basic and acidic residues" evidence="1">
    <location>
        <begin position="152"/>
        <end position="161"/>
    </location>
</feature>
<accession>A0AAD1UFJ2</accession>
<evidence type="ECO:0000313" key="2">
    <source>
        <dbReference type="EMBL" id="CAI2368408.1"/>
    </source>
</evidence>
<dbReference type="Proteomes" id="UP001295684">
    <property type="component" value="Unassembled WGS sequence"/>
</dbReference>
<dbReference type="AlphaFoldDB" id="A0AAD1UFJ2"/>
<evidence type="ECO:0000313" key="3">
    <source>
        <dbReference type="Proteomes" id="UP001295684"/>
    </source>
</evidence>
<feature type="region of interest" description="Disordered" evidence="1">
    <location>
        <begin position="368"/>
        <end position="400"/>
    </location>
</feature>
<name>A0AAD1UFJ2_EUPCR</name>
<dbReference type="EMBL" id="CAMPGE010009542">
    <property type="protein sequence ID" value="CAI2368408.1"/>
    <property type="molecule type" value="Genomic_DNA"/>
</dbReference>